<keyword evidence="16" id="KW-1185">Reference proteome</keyword>
<keyword evidence="8" id="KW-0256">Endoplasmic reticulum</keyword>
<evidence type="ECO:0000256" key="9">
    <source>
        <dbReference type="ARBA" id="ARBA00022848"/>
    </source>
</evidence>
<comment type="subcellular location">
    <subcellularLocation>
        <location evidence="4">Endoplasmic reticulum membrane</location>
        <topology evidence="4">Peripheral membrane protein</topology>
    </subcellularLocation>
    <subcellularLocation>
        <location evidence="3">Microsome membrane</location>
        <topology evidence="3">Peripheral membrane protein</topology>
    </subcellularLocation>
</comment>
<protein>
    <recommendedName>
        <fullName evidence="17">Cytochrome P450</fullName>
    </recommendedName>
</protein>
<evidence type="ECO:0000256" key="13">
    <source>
        <dbReference type="ARBA" id="ARBA00023136"/>
    </source>
</evidence>
<feature type="binding site" description="axial binding residue" evidence="14">
    <location>
        <position position="395"/>
    </location>
    <ligand>
        <name>heme</name>
        <dbReference type="ChEBI" id="CHEBI:30413"/>
    </ligand>
    <ligandPart>
        <name>Fe</name>
        <dbReference type="ChEBI" id="CHEBI:18248"/>
    </ligandPart>
</feature>
<dbReference type="GO" id="GO:0016705">
    <property type="term" value="F:oxidoreductase activity, acting on paired donors, with incorporation or reduction of molecular oxygen"/>
    <property type="evidence" value="ECO:0007669"/>
    <property type="project" value="InterPro"/>
</dbReference>
<evidence type="ECO:0000256" key="2">
    <source>
        <dbReference type="ARBA" id="ARBA00003690"/>
    </source>
</evidence>
<evidence type="ECO:0000256" key="7">
    <source>
        <dbReference type="ARBA" id="ARBA00022723"/>
    </source>
</evidence>
<name>A0A5E4QNS6_9NEOP</name>
<dbReference type="GO" id="GO:0004497">
    <property type="term" value="F:monooxygenase activity"/>
    <property type="evidence" value="ECO:0007669"/>
    <property type="project" value="UniProtKB-KW"/>
</dbReference>
<evidence type="ECO:0000256" key="3">
    <source>
        <dbReference type="ARBA" id="ARBA00004174"/>
    </source>
</evidence>
<comment type="function">
    <text evidence="2">May be involved in the metabolism of insect hormones and in the breakdown of synthetic insecticides.</text>
</comment>
<evidence type="ECO:0000256" key="1">
    <source>
        <dbReference type="ARBA" id="ARBA00001971"/>
    </source>
</evidence>
<keyword evidence="11 14" id="KW-0408">Iron</keyword>
<dbReference type="GO" id="GO:0005506">
    <property type="term" value="F:iron ion binding"/>
    <property type="evidence" value="ECO:0007669"/>
    <property type="project" value="InterPro"/>
</dbReference>
<keyword evidence="6 14" id="KW-0349">Heme</keyword>
<evidence type="ECO:0000256" key="6">
    <source>
        <dbReference type="ARBA" id="ARBA00022617"/>
    </source>
</evidence>
<sequence>MFFWLLILLVTILFYWFTRIYINPGNFPNFPGKLPVIGHLHKLPGSTKELWDLVRQIADSGLKTGNVILFYFGFFPVYVSVWKKHRKLINPSFNQQVLDGFMNHFNDQSRILVKELENAVGNTPKDHRSALERKALRTICGTAIGVHITGNEIYSKQVLESFKETLLLITIRFTRFHYYFNWIYKRTKLWKDTEQLIKFSHDFTERLKKNEIANTPRDKDKYLDSLYKPFIYHLLENENKKLSLEDIRDEIKVMIMTGYETSNTVILFVLLLVGTYPHVQQKIFEELEEVFEDSDRDVTKADLTKLVYIDAVLKETSRYCPAVPVIGRVLHEDVQLKNSVLKKGNVGIIMLYAAMRHPMWGPDADQWIPERWLDPQRIPANPHAFAAFSYGKRNCIVTILFYWLSCIYFNPGDFPTYPGELPLIGHLHLLPRNSIELWNLIKQIADAGLKIGNVILSHRKLLNPSFNQKVLDGFMNEFNEQSKVLVKELENAVGNTPKDHRSSFERNSHYKPIIYHLLENENKTLSLEEIKDEINVIILTGFETSTNLIIFVLLLVGTYPHVQQKIFEELEEVFGDLDRDVTKADLSKLVYIDAVLKETSRYVPVVPLIGRVSTEDFYI</sequence>
<evidence type="ECO:0000256" key="4">
    <source>
        <dbReference type="ARBA" id="ARBA00004406"/>
    </source>
</evidence>
<dbReference type="SUPFAM" id="SSF48264">
    <property type="entry name" value="Cytochrome P450"/>
    <property type="match status" value="2"/>
</dbReference>
<keyword evidence="7 14" id="KW-0479">Metal-binding</keyword>
<keyword evidence="12" id="KW-0503">Monooxygenase</keyword>
<evidence type="ECO:0000256" key="10">
    <source>
        <dbReference type="ARBA" id="ARBA00023002"/>
    </source>
</evidence>
<evidence type="ECO:0000256" key="8">
    <source>
        <dbReference type="ARBA" id="ARBA00022824"/>
    </source>
</evidence>
<evidence type="ECO:0000313" key="16">
    <source>
        <dbReference type="Proteomes" id="UP000324832"/>
    </source>
</evidence>
<evidence type="ECO:0000256" key="11">
    <source>
        <dbReference type="ARBA" id="ARBA00023004"/>
    </source>
</evidence>
<dbReference type="InterPro" id="IPR001128">
    <property type="entry name" value="Cyt_P450"/>
</dbReference>
<dbReference type="InterPro" id="IPR002401">
    <property type="entry name" value="Cyt_P450_E_grp-I"/>
</dbReference>
<gene>
    <name evidence="15" type="ORF">LSINAPIS_LOCUS9949</name>
</gene>
<dbReference type="PANTHER" id="PTHR24291">
    <property type="entry name" value="CYTOCHROME P450 FAMILY 4"/>
    <property type="match status" value="1"/>
</dbReference>
<dbReference type="EMBL" id="FZQP02003890">
    <property type="protein sequence ID" value="VVC98989.1"/>
    <property type="molecule type" value="Genomic_DNA"/>
</dbReference>
<dbReference type="Pfam" id="PF00067">
    <property type="entry name" value="p450"/>
    <property type="match status" value="2"/>
</dbReference>
<accession>A0A5E4QNS6</accession>
<comment type="cofactor">
    <cofactor evidence="1 14">
        <name>heme</name>
        <dbReference type="ChEBI" id="CHEBI:30413"/>
    </cofactor>
</comment>
<dbReference type="GO" id="GO:0020037">
    <property type="term" value="F:heme binding"/>
    <property type="evidence" value="ECO:0007669"/>
    <property type="project" value="InterPro"/>
</dbReference>
<reference evidence="15 16" key="1">
    <citation type="submission" date="2017-07" db="EMBL/GenBank/DDBJ databases">
        <authorList>
            <person name="Talla V."/>
            <person name="Backstrom N."/>
        </authorList>
    </citation>
    <scope>NUCLEOTIDE SEQUENCE [LARGE SCALE GENOMIC DNA]</scope>
</reference>
<evidence type="ECO:0000256" key="12">
    <source>
        <dbReference type="ARBA" id="ARBA00023033"/>
    </source>
</evidence>
<evidence type="ECO:0000256" key="5">
    <source>
        <dbReference type="ARBA" id="ARBA00010617"/>
    </source>
</evidence>
<keyword evidence="10" id="KW-0560">Oxidoreductase</keyword>
<proteinExistence type="inferred from homology"/>
<dbReference type="PRINTS" id="PR00463">
    <property type="entry name" value="EP450I"/>
</dbReference>
<keyword evidence="9" id="KW-0492">Microsome</keyword>
<dbReference type="InterPro" id="IPR036396">
    <property type="entry name" value="Cyt_P450_sf"/>
</dbReference>
<keyword evidence="13" id="KW-0472">Membrane</keyword>
<evidence type="ECO:0000313" key="15">
    <source>
        <dbReference type="EMBL" id="VVC98989.1"/>
    </source>
</evidence>
<dbReference type="InterPro" id="IPR050196">
    <property type="entry name" value="Cytochrome_P450_Monoox"/>
</dbReference>
<evidence type="ECO:0008006" key="17">
    <source>
        <dbReference type="Google" id="ProtNLM"/>
    </source>
</evidence>
<organism evidence="15 16">
    <name type="scientific">Leptidea sinapis</name>
    <dbReference type="NCBI Taxonomy" id="189913"/>
    <lineage>
        <taxon>Eukaryota</taxon>
        <taxon>Metazoa</taxon>
        <taxon>Ecdysozoa</taxon>
        <taxon>Arthropoda</taxon>
        <taxon>Hexapoda</taxon>
        <taxon>Insecta</taxon>
        <taxon>Pterygota</taxon>
        <taxon>Neoptera</taxon>
        <taxon>Endopterygota</taxon>
        <taxon>Lepidoptera</taxon>
        <taxon>Glossata</taxon>
        <taxon>Ditrysia</taxon>
        <taxon>Papilionoidea</taxon>
        <taxon>Pieridae</taxon>
        <taxon>Dismorphiinae</taxon>
        <taxon>Leptidea</taxon>
    </lineage>
</organism>
<dbReference type="AlphaFoldDB" id="A0A5E4QNS6"/>
<evidence type="ECO:0000256" key="14">
    <source>
        <dbReference type="PIRSR" id="PIRSR602401-1"/>
    </source>
</evidence>
<dbReference type="GO" id="GO:0005789">
    <property type="term" value="C:endoplasmic reticulum membrane"/>
    <property type="evidence" value="ECO:0007669"/>
    <property type="project" value="UniProtKB-SubCell"/>
</dbReference>
<dbReference type="Gene3D" id="1.10.630.10">
    <property type="entry name" value="Cytochrome P450"/>
    <property type="match status" value="2"/>
</dbReference>
<comment type="similarity">
    <text evidence="5">Belongs to the cytochrome P450 family.</text>
</comment>
<dbReference type="PANTHER" id="PTHR24291:SF189">
    <property type="entry name" value="CYTOCHROME P450 4C3-RELATED"/>
    <property type="match status" value="1"/>
</dbReference>
<dbReference type="Proteomes" id="UP000324832">
    <property type="component" value="Unassembled WGS sequence"/>
</dbReference>